<organism evidence="3 4">
    <name type="scientific">Sporomusa silvacetica DSM 10669</name>
    <dbReference type="NCBI Taxonomy" id="1123289"/>
    <lineage>
        <taxon>Bacteria</taxon>
        <taxon>Bacillati</taxon>
        <taxon>Bacillota</taxon>
        <taxon>Negativicutes</taxon>
        <taxon>Selenomonadales</taxon>
        <taxon>Sporomusaceae</taxon>
        <taxon>Sporomusa</taxon>
    </lineage>
</organism>
<dbReference type="Proteomes" id="UP000216752">
    <property type="component" value="Chromosome"/>
</dbReference>
<feature type="domain" description="Carboxymuconolactone decarboxylase-like" evidence="2">
    <location>
        <begin position="65"/>
        <end position="147"/>
    </location>
</feature>
<dbReference type="PANTHER" id="PTHR33570">
    <property type="entry name" value="4-CARBOXYMUCONOLACTONE DECARBOXYLASE FAMILY PROTEIN"/>
    <property type="match status" value="1"/>
</dbReference>
<evidence type="ECO:0000259" key="2">
    <source>
        <dbReference type="Pfam" id="PF02627"/>
    </source>
</evidence>
<proteinExistence type="predicted"/>
<keyword evidence="4" id="KW-1185">Reference proteome</keyword>
<dbReference type="EMBL" id="CP155573">
    <property type="protein sequence ID" value="XFO67802.1"/>
    <property type="molecule type" value="Genomic_DNA"/>
</dbReference>
<accession>A0ABZ3IPZ2</accession>
<evidence type="ECO:0000313" key="4">
    <source>
        <dbReference type="Proteomes" id="UP000216752"/>
    </source>
</evidence>
<dbReference type="RefSeq" id="WP_211289744.1">
    <property type="nucleotide sequence ID" value="NZ_CP155573.1"/>
</dbReference>
<reference evidence="3" key="1">
    <citation type="submission" date="2024-05" db="EMBL/GenBank/DDBJ databases">
        <title>Isolation and characterization of Sporomusa carbonis sp. nov., a carboxydotrophic hydrogenogen in the genus of Sporomusa isolated from a charcoal burning pile.</title>
        <authorList>
            <person name="Boeer T."/>
            <person name="Rosenbaum F."/>
            <person name="Eysell L."/>
            <person name="Mueller V."/>
            <person name="Daniel R."/>
            <person name="Poehlein A."/>
        </authorList>
    </citation>
    <scope>NUCLEOTIDE SEQUENCE [LARGE SCALE GENOMIC DNA]</scope>
    <source>
        <strain evidence="3">DSM 10669</strain>
    </source>
</reference>
<protein>
    <recommendedName>
        <fullName evidence="2">Carboxymuconolactone decarboxylase-like domain-containing protein</fullName>
    </recommendedName>
</protein>
<gene>
    <name evidence="3" type="ORF">SPSIL_040210</name>
</gene>
<keyword evidence="1" id="KW-0732">Signal</keyword>
<dbReference type="PANTHER" id="PTHR33570:SF2">
    <property type="entry name" value="CARBOXYMUCONOLACTONE DECARBOXYLASE-LIKE DOMAIN-CONTAINING PROTEIN"/>
    <property type="match status" value="1"/>
</dbReference>
<evidence type="ECO:0000256" key="1">
    <source>
        <dbReference type="SAM" id="SignalP"/>
    </source>
</evidence>
<dbReference type="InterPro" id="IPR052512">
    <property type="entry name" value="4CMD/NDH-1_regulator"/>
</dbReference>
<name>A0ABZ3IPZ2_9FIRM</name>
<sequence length="289" mass="32097">MKKLSWKKSMTIGVLCAGIISASQMPNIVSAQENTMDNYDRVKVSNANYERLFGDEVLPGAQNDPELAETMKRFVYGDVVEQAKLTDKQRQLVTLVVLATNQNEKLLKENVKGSLHIGVTPLELREAIYQVAPYIGFPKAFEALEVMNGVFKQEGIKLPLPKQGTVTEENRFDKGLEVQKSIYGERINKSRADSPKDQMHIQDDLAAFCFGDTYTRGSLDLKMRELLTLSVIAALGGAEPQLKGHIQGNINVGNDRETIIGAITQVMPYIGFPRTLNALRCINDVIPVK</sequence>
<evidence type="ECO:0000313" key="3">
    <source>
        <dbReference type="EMBL" id="XFO67802.1"/>
    </source>
</evidence>
<feature type="signal peptide" evidence="1">
    <location>
        <begin position="1"/>
        <end position="31"/>
    </location>
</feature>
<feature type="chain" id="PRO_5046685461" description="Carboxymuconolactone decarboxylase-like domain-containing protein" evidence="1">
    <location>
        <begin position="32"/>
        <end position="289"/>
    </location>
</feature>
<feature type="domain" description="Carboxymuconolactone decarboxylase-like" evidence="2">
    <location>
        <begin position="202"/>
        <end position="282"/>
    </location>
</feature>
<dbReference type="Gene3D" id="1.20.1290.10">
    <property type="entry name" value="AhpD-like"/>
    <property type="match status" value="1"/>
</dbReference>
<dbReference type="InterPro" id="IPR029032">
    <property type="entry name" value="AhpD-like"/>
</dbReference>
<dbReference type="InterPro" id="IPR003779">
    <property type="entry name" value="CMD-like"/>
</dbReference>
<dbReference type="SUPFAM" id="SSF69118">
    <property type="entry name" value="AhpD-like"/>
    <property type="match status" value="1"/>
</dbReference>
<dbReference type="Pfam" id="PF02627">
    <property type="entry name" value="CMD"/>
    <property type="match status" value="2"/>
</dbReference>